<name>A0AAU7MX12_9FLAO</name>
<sequence length="445" mass="50496">MINDVELISTNDKDFEFEINPFDYPNGNTKLTVKSEASGKESVKNEEFEIKKLLFRSFGGLSSASTDSYLAINLQSTGELVAFKKIVTYEDPIFFHAEDNFIEENIIVTQYVLGTNSTFHTARMYGHVEPGTELMDTPQVANALGVDLIATNKSSNFDITVEGTINSGLFKSLGRNYSFANSAFPVLGVNYDPGLSSDIFLYYFDQSNEEILNNYRYLSIKDFFDQTIQFDEMSSPEVEDVLTVELPMEVERATIGLFGFANEDEYREDMFRSVFLNDIETAISGFTASYPDLPEYPIMVKSIGLELSNGNTLRFEQRGTPDLTIPNLTVQQNDTEIAITGEYDFSELNMEISHPDPGSNQVFRMIYRNASQNTIDMPFGQLEIPEEIVSFLNQRGLEVGSLNDSGHLELHIYDYENNVFPNDVFHFTLRREYGDMVQWTMPINN</sequence>
<organism evidence="1">
    <name type="scientific">Flagellimonas sp. MMG031</name>
    <dbReference type="NCBI Taxonomy" id="3158549"/>
    <lineage>
        <taxon>Bacteria</taxon>
        <taxon>Pseudomonadati</taxon>
        <taxon>Bacteroidota</taxon>
        <taxon>Flavobacteriia</taxon>
        <taxon>Flavobacteriales</taxon>
        <taxon>Flavobacteriaceae</taxon>
        <taxon>Flagellimonas</taxon>
    </lineage>
</organism>
<protein>
    <recommendedName>
        <fullName evidence="2">DUF4270 domain-containing protein</fullName>
    </recommendedName>
</protein>
<dbReference type="EMBL" id="CP157804">
    <property type="protein sequence ID" value="XBQ22830.1"/>
    <property type="molecule type" value="Genomic_DNA"/>
</dbReference>
<proteinExistence type="predicted"/>
<dbReference type="AlphaFoldDB" id="A0AAU7MX12"/>
<dbReference type="KEGG" id="fld:ABNE31_14625"/>
<gene>
    <name evidence="1" type="ORF">ABNE31_14625</name>
</gene>
<accession>A0AAU7MX12</accession>
<evidence type="ECO:0008006" key="2">
    <source>
        <dbReference type="Google" id="ProtNLM"/>
    </source>
</evidence>
<dbReference type="RefSeq" id="WP_349351659.1">
    <property type="nucleotide sequence ID" value="NZ_CP157804.1"/>
</dbReference>
<evidence type="ECO:0000313" key="1">
    <source>
        <dbReference type="EMBL" id="XBQ22830.1"/>
    </source>
</evidence>
<reference evidence="1" key="1">
    <citation type="submission" date="2024-05" db="EMBL/GenBank/DDBJ databases">
        <title>Draft Genome Sequences of Flagellimonas sp. MMG031 and Marinobacter sp. MMG032 Isolated from the dinoflagellate Symbiodinium pilosum.</title>
        <authorList>
            <person name="Shikuma N.J."/>
            <person name="Farrell M.V."/>
        </authorList>
    </citation>
    <scope>NUCLEOTIDE SEQUENCE</scope>
    <source>
        <strain evidence="1">MMG031</strain>
    </source>
</reference>